<gene>
    <name evidence="5" type="ORF">FNW11_00605</name>
</gene>
<comment type="cofactor">
    <cofactor evidence="1">
        <name>Mg(2+)</name>
        <dbReference type="ChEBI" id="CHEBI:18420"/>
    </cofactor>
</comment>
<dbReference type="PANTHER" id="PTHR46470">
    <property type="entry name" value="N-ACYLNEURAMINATE-9-PHOSPHATASE"/>
    <property type="match status" value="1"/>
</dbReference>
<dbReference type="InterPro" id="IPR006439">
    <property type="entry name" value="HAD-SF_hydro_IA"/>
</dbReference>
<dbReference type="InterPro" id="IPR023214">
    <property type="entry name" value="HAD_sf"/>
</dbReference>
<comment type="caution">
    <text evidence="5">The sequence shown here is derived from an EMBL/GenBank/DDBJ whole genome shotgun (WGS) entry which is preliminary data.</text>
</comment>
<dbReference type="PRINTS" id="PR00413">
    <property type="entry name" value="HADHALOGNASE"/>
</dbReference>
<sequence length="226" mass="26740">MRYKGILLDIDNTLYDYNITHTIAKNNVLKYCVEEFSLSKTEINIAYEKARKKVHVELAETAASHNRLLYFQKMLEILKLNSLKYSFEIYNIYWDSFLEALIPFDGIYDLLEKYENKICLVTDLTAHIQFRKIKKIEIEKYCNNIVTSEEVGREKPHPYMFMLALQKLDLRPNEVCMIGDNFKKDIIGATSLGIESIWYNHEDKIENYDSVLIKEVRNFKDIIELL</sequence>
<dbReference type="NCBIfam" id="TIGR01509">
    <property type="entry name" value="HAD-SF-IA-v3"/>
    <property type="match status" value="1"/>
</dbReference>
<reference evidence="5 6" key="1">
    <citation type="submission" date="2019-07" db="EMBL/GenBank/DDBJ databases">
        <title>Novel species of Flavobacterium.</title>
        <authorList>
            <person name="Liu Q."/>
            <person name="Xin Y.-H."/>
        </authorList>
    </citation>
    <scope>NUCLEOTIDE SEQUENCE [LARGE SCALE GENOMIC DNA]</scope>
    <source>
        <strain evidence="5 6">GSR22</strain>
    </source>
</reference>
<dbReference type="GO" id="GO:0016791">
    <property type="term" value="F:phosphatase activity"/>
    <property type="evidence" value="ECO:0007669"/>
    <property type="project" value="TreeGrafter"/>
</dbReference>
<dbReference type="InterPro" id="IPR041492">
    <property type="entry name" value="HAD_2"/>
</dbReference>
<dbReference type="InterPro" id="IPR036412">
    <property type="entry name" value="HAD-like_sf"/>
</dbReference>
<protein>
    <submittedName>
        <fullName evidence="5">HAD family hydrolase</fullName>
    </submittedName>
</protein>
<evidence type="ECO:0000256" key="2">
    <source>
        <dbReference type="ARBA" id="ARBA00022723"/>
    </source>
</evidence>
<dbReference type="NCBIfam" id="TIGR01549">
    <property type="entry name" value="HAD-SF-IA-v1"/>
    <property type="match status" value="1"/>
</dbReference>
<dbReference type="RefSeq" id="WP_144064369.1">
    <property type="nucleotide sequence ID" value="NZ_VJZL01000001.1"/>
</dbReference>
<dbReference type="Proteomes" id="UP000318669">
    <property type="component" value="Unassembled WGS sequence"/>
</dbReference>
<dbReference type="SUPFAM" id="SSF56784">
    <property type="entry name" value="HAD-like"/>
    <property type="match status" value="1"/>
</dbReference>
<evidence type="ECO:0000256" key="4">
    <source>
        <dbReference type="ARBA" id="ARBA00022842"/>
    </source>
</evidence>
<organism evidence="5 6">
    <name type="scientific">Flavobacterium gawalongense</name>
    <dbReference type="NCBI Taxonomy" id="2594432"/>
    <lineage>
        <taxon>Bacteria</taxon>
        <taxon>Pseudomonadati</taxon>
        <taxon>Bacteroidota</taxon>
        <taxon>Flavobacteriia</taxon>
        <taxon>Flavobacteriales</taxon>
        <taxon>Flavobacteriaceae</taxon>
        <taxon>Flavobacterium</taxon>
    </lineage>
</organism>
<dbReference type="GO" id="GO:0046872">
    <property type="term" value="F:metal ion binding"/>
    <property type="evidence" value="ECO:0007669"/>
    <property type="project" value="UniProtKB-KW"/>
</dbReference>
<dbReference type="OrthoDB" id="9807630at2"/>
<dbReference type="EMBL" id="VJZL01000001">
    <property type="protein sequence ID" value="TRX13400.1"/>
    <property type="molecule type" value="Genomic_DNA"/>
</dbReference>
<dbReference type="InterPro" id="IPR051400">
    <property type="entry name" value="HAD-like_hydrolase"/>
</dbReference>
<dbReference type="SFLD" id="SFLDG01129">
    <property type="entry name" value="C1.5:_HAD__Beta-PGM__Phosphata"/>
    <property type="match status" value="1"/>
</dbReference>
<evidence type="ECO:0000313" key="5">
    <source>
        <dbReference type="EMBL" id="TRX13400.1"/>
    </source>
</evidence>
<dbReference type="GO" id="GO:0044281">
    <property type="term" value="P:small molecule metabolic process"/>
    <property type="evidence" value="ECO:0007669"/>
    <property type="project" value="UniProtKB-ARBA"/>
</dbReference>
<keyword evidence="2" id="KW-0479">Metal-binding</keyword>
<dbReference type="Pfam" id="PF13419">
    <property type="entry name" value="HAD_2"/>
    <property type="match status" value="1"/>
</dbReference>
<evidence type="ECO:0000256" key="3">
    <source>
        <dbReference type="ARBA" id="ARBA00022801"/>
    </source>
</evidence>
<evidence type="ECO:0000256" key="1">
    <source>
        <dbReference type="ARBA" id="ARBA00001946"/>
    </source>
</evidence>
<keyword evidence="3 5" id="KW-0378">Hydrolase</keyword>
<proteinExistence type="predicted"/>
<dbReference type="PANTHER" id="PTHR46470:SF2">
    <property type="entry name" value="GLYCERALDEHYDE 3-PHOSPHATE PHOSPHATASE"/>
    <property type="match status" value="1"/>
</dbReference>
<dbReference type="Gene3D" id="1.10.150.520">
    <property type="match status" value="1"/>
</dbReference>
<accession>A0A553BYK0</accession>
<dbReference type="AlphaFoldDB" id="A0A553BYK0"/>
<dbReference type="SFLD" id="SFLDS00003">
    <property type="entry name" value="Haloacid_Dehalogenase"/>
    <property type="match status" value="1"/>
</dbReference>
<dbReference type="Gene3D" id="3.40.50.1000">
    <property type="entry name" value="HAD superfamily/HAD-like"/>
    <property type="match status" value="1"/>
</dbReference>
<name>A0A553BYK0_9FLAO</name>
<evidence type="ECO:0000313" key="6">
    <source>
        <dbReference type="Proteomes" id="UP000318669"/>
    </source>
</evidence>
<keyword evidence="4" id="KW-0460">Magnesium</keyword>